<dbReference type="InterPro" id="IPR025312">
    <property type="entry name" value="DUF4216"/>
</dbReference>
<dbReference type="Pfam" id="PF26133">
    <property type="entry name" value="DUF8039"/>
    <property type="match status" value="1"/>
</dbReference>
<sequence length="856" mass="97969">MDRNWVKAHRMSKEYEKGVDEFCKHAGRHAKDLRFILCLCRKCLNVIEVNGLTKLKEHLMCEGIDKTYTRWTYHGEKKGEHRNLESNDPFAAGEEDTNFMADIEDSNSSDESDMPNVINEELRDHPDMNERLKHDVALPLWPGCTKASKLSAVLTLYNLKVGHKIFDVFFTEMLTAVSDLLPDGNVLPRVTGGQQVEIDSAQWHRVHLCVLHNVVDVVPFVNFHKESISVEHPNKGANWIEMEHNRTFIDWLKNYVTNELLQNNESISDRVKWLARGPDPFVYSYKCYLINGYTFYTLEHDATSTMQNSGVAITATALHQSSSNEDPVLSETTYFGRIANIWELNYVGFRVPVFDCNWVNNVGGVHVEESGFVRVDFSKIGYKDDSFIMATQAQQVFYVTDPIDKKWSIVVLSNKLNNSYQINDGVDEEVDNVDDPFVRLDIPTSMDDPDDYECFYSRTDHDEGEYVNPEFYNVHGHERSKPTKKRKKNSKSKKLTDPVTLQVLEDVVTISEQLGEHELTNIGTDDLLARLIPLEYSGRVRAVGWGVTKTSLQTVSTMSELSKLKKDVAYLINEIKELKCKGYNPGMQSGGSSHMDNFDMNNEVIAEHNDDHDPVLGEDLPHGQNACYLYLDPGRRYVGRGILHNDLNDRILHGIPLEEGYVRVQFEVAEKSELKTPLPRSCDEANLVGEARGYFLAWPRNLVSMKLEVEYFYYFAIFKTTPRTMNKEKSYPLPPDVCHDGVMDFVLFAIGFDRVTDIEVNMGPYWDGDPWIEHINKENILEVVNFQWLSATSIIFYIRYLCEVYLSKCPDMTAKFSFVSPHLVSPLVESSAKFLATCLLGYVDKDHLLLMPYNVG</sequence>
<proteinExistence type="predicted"/>
<evidence type="ECO:0000256" key="1">
    <source>
        <dbReference type="SAM" id="MobiDB-lite"/>
    </source>
</evidence>
<evidence type="ECO:0000259" key="3">
    <source>
        <dbReference type="Pfam" id="PF13963"/>
    </source>
</evidence>
<organism evidence="5 6">
    <name type="scientific">Heracleum sosnowskyi</name>
    <dbReference type="NCBI Taxonomy" id="360622"/>
    <lineage>
        <taxon>Eukaryota</taxon>
        <taxon>Viridiplantae</taxon>
        <taxon>Streptophyta</taxon>
        <taxon>Embryophyta</taxon>
        <taxon>Tracheophyta</taxon>
        <taxon>Spermatophyta</taxon>
        <taxon>Magnoliopsida</taxon>
        <taxon>eudicotyledons</taxon>
        <taxon>Gunneridae</taxon>
        <taxon>Pentapetalae</taxon>
        <taxon>asterids</taxon>
        <taxon>campanulids</taxon>
        <taxon>Apiales</taxon>
        <taxon>Apiaceae</taxon>
        <taxon>Apioideae</taxon>
        <taxon>apioid superclade</taxon>
        <taxon>Tordylieae</taxon>
        <taxon>Tordyliinae</taxon>
        <taxon>Heracleum</taxon>
    </lineage>
</organism>
<evidence type="ECO:0008006" key="7">
    <source>
        <dbReference type="Google" id="ProtNLM"/>
    </source>
</evidence>
<dbReference type="InterPro" id="IPR029480">
    <property type="entry name" value="Transpos_assoc"/>
</dbReference>
<dbReference type="PANTHER" id="PTHR48258">
    <property type="entry name" value="DUF4218 DOMAIN-CONTAINING PROTEIN-RELATED"/>
    <property type="match status" value="1"/>
</dbReference>
<reference evidence="5" key="1">
    <citation type="submission" date="2023-02" db="EMBL/GenBank/DDBJ databases">
        <title>Genome of toxic invasive species Heracleum sosnowskyi carries increased number of genes despite the absence of recent whole-genome duplications.</title>
        <authorList>
            <person name="Schelkunov M."/>
            <person name="Shtratnikova V."/>
            <person name="Makarenko M."/>
            <person name="Klepikova A."/>
            <person name="Omelchenko D."/>
            <person name="Novikova G."/>
            <person name="Obukhova E."/>
            <person name="Bogdanov V."/>
            <person name="Penin A."/>
            <person name="Logacheva M."/>
        </authorList>
    </citation>
    <scope>NUCLEOTIDE SEQUENCE</scope>
    <source>
        <strain evidence="5">Hsosn_3</strain>
        <tissue evidence="5">Leaf</tissue>
    </source>
</reference>
<gene>
    <name evidence="5" type="ORF">POM88_000636</name>
</gene>
<feature type="domain" description="Transposase-associated" evidence="3">
    <location>
        <begin position="3"/>
        <end position="76"/>
    </location>
</feature>
<comment type="caution">
    <text evidence="5">The sequence shown here is derived from an EMBL/GenBank/DDBJ whole genome shotgun (WGS) entry which is preliminary data.</text>
</comment>
<dbReference type="PANTHER" id="PTHR48258:SF9">
    <property type="entry name" value="OS01G0348150 PROTEIN"/>
    <property type="match status" value="1"/>
</dbReference>
<dbReference type="Proteomes" id="UP001237642">
    <property type="component" value="Unassembled WGS sequence"/>
</dbReference>
<evidence type="ECO:0000313" key="5">
    <source>
        <dbReference type="EMBL" id="KAK1401031.1"/>
    </source>
</evidence>
<reference evidence="5" key="2">
    <citation type="submission" date="2023-05" db="EMBL/GenBank/DDBJ databases">
        <authorList>
            <person name="Schelkunov M.I."/>
        </authorList>
    </citation>
    <scope>NUCLEOTIDE SEQUENCE</scope>
    <source>
        <strain evidence="5">Hsosn_3</strain>
        <tissue evidence="5">Leaf</tissue>
    </source>
</reference>
<dbReference type="Pfam" id="PF13963">
    <property type="entry name" value="Transpos_assoc"/>
    <property type="match status" value="1"/>
</dbReference>
<name>A0AAD8JC86_9APIA</name>
<evidence type="ECO:0000259" key="2">
    <source>
        <dbReference type="Pfam" id="PF13952"/>
    </source>
</evidence>
<accession>A0AAD8JC86</accession>
<feature type="compositionally biased region" description="Basic residues" evidence="1">
    <location>
        <begin position="482"/>
        <end position="493"/>
    </location>
</feature>
<dbReference type="InterPro" id="IPR058352">
    <property type="entry name" value="DUF8039"/>
</dbReference>
<dbReference type="Pfam" id="PF13952">
    <property type="entry name" value="DUF4216"/>
    <property type="match status" value="1"/>
</dbReference>
<evidence type="ECO:0000259" key="4">
    <source>
        <dbReference type="Pfam" id="PF26133"/>
    </source>
</evidence>
<dbReference type="AlphaFoldDB" id="A0AAD8JC86"/>
<feature type="domain" description="DUF8039" evidence="4">
    <location>
        <begin position="624"/>
        <end position="705"/>
    </location>
</feature>
<keyword evidence="6" id="KW-1185">Reference proteome</keyword>
<dbReference type="EMBL" id="JAUIZM010000001">
    <property type="protein sequence ID" value="KAK1401031.1"/>
    <property type="molecule type" value="Genomic_DNA"/>
</dbReference>
<feature type="domain" description="DUF4216" evidence="2">
    <location>
        <begin position="342"/>
        <end position="410"/>
    </location>
</feature>
<evidence type="ECO:0000313" key="6">
    <source>
        <dbReference type="Proteomes" id="UP001237642"/>
    </source>
</evidence>
<feature type="region of interest" description="Disordered" evidence="1">
    <location>
        <begin position="473"/>
        <end position="495"/>
    </location>
</feature>
<protein>
    <recommendedName>
        <fullName evidence="7">Transposase</fullName>
    </recommendedName>
</protein>